<dbReference type="Pfam" id="PF13553">
    <property type="entry name" value="FIIND"/>
    <property type="match status" value="1"/>
</dbReference>
<comment type="caution">
    <text evidence="9">The sequence shown here is derived from an EMBL/GenBank/DDBJ whole genome shotgun (WGS) entry which is preliminary data.</text>
</comment>
<keyword evidence="2" id="KW-0963">Cytoplasm</keyword>
<protein>
    <recommendedName>
        <fullName evidence="11">CARD domain-containing protein</fullName>
    </recommendedName>
</protein>
<dbReference type="EMBL" id="JADWDJ010000020">
    <property type="protein sequence ID" value="KAG5264388.1"/>
    <property type="molecule type" value="Genomic_DNA"/>
</dbReference>
<feature type="region of interest" description="Disordered" evidence="6">
    <location>
        <begin position="127"/>
        <end position="172"/>
    </location>
</feature>
<dbReference type="InterPro" id="IPR033516">
    <property type="entry name" value="CARD8/ASC/NALP1_CARD"/>
</dbReference>
<dbReference type="Pfam" id="PF23679">
    <property type="entry name" value="UPA-FIIND"/>
    <property type="match status" value="1"/>
</dbReference>
<dbReference type="PROSITE" id="PS51830">
    <property type="entry name" value="FIIND"/>
    <property type="match status" value="1"/>
</dbReference>
<evidence type="ECO:0000256" key="6">
    <source>
        <dbReference type="SAM" id="MobiDB-lite"/>
    </source>
</evidence>
<keyword evidence="3" id="KW-0399">Innate immunity</keyword>
<feature type="compositionally biased region" description="Polar residues" evidence="6">
    <location>
        <begin position="190"/>
        <end position="203"/>
    </location>
</feature>
<organism evidence="9 10">
    <name type="scientific">Alosa alosa</name>
    <name type="common">allis shad</name>
    <dbReference type="NCBI Taxonomy" id="278164"/>
    <lineage>
        <taxon>Eukaryota</taxon>
        <taxon>Metazoa</taxon>
        <taxon>Chordata</taxon>
        <taxon>Craniata</taxon>
        <taxon>Vertebrata</taxon>
        <taxon>Euteleostomi</taxon>
        <taxon>Actinopterygii</taxon>
        <taxon>Neopterygii</taxon>
        <taxon>Teleostei</taxon>
        <taxon>Clupei</taxon>
        <taxon>Clupeiformes</taxon>
        <taxon>Clupeoidei</taxon>
        <taxon>Clupeidae</taxon>
        <taxon>Alosa</taxon>
    </lineage>
</organism>
<evidence type="ECO:0000259" key="8">
    <source>
        <dbReference type="PROSITE" id="PS51830"/>
    </source>
</evidence>
<feature type="domain" description="FIIND" evidence="8">
    <location>
        <begin position="281"/>
        <end position="555"/>
    </location>
</feature>
<feature type="domain" description="CARD" evidence="7">
    <location>
        <begin position="565"/>
        <end position="655"/>
    </location>
</feature>
<dbReference type="PROSITE" id="PS50209">
    <property type="entry name" value="CARD"/>
    <property type="match status" value="1"/>
</dbReference>
<dbReference type="SUPFAM" id="SSF47986">
    <property type="entry name" value="DEATH domain"/>
    <property type="match status" value="1"/>
</dbReference>
<evidence type="ECO:0000259" key="7">
    <source>
        <dbReference type="PROSITE" id="PS50209"/>
    </source>
</evidence>
<dbReference type="GO" id="GO:0045087">
    <property type="term" value="P:innate immune response"/>
    <property type="evidence" value="ECO:0007669"/>
    <property type="project" value="UniProtKB-KW"/>
</dbReference>
<dbReference type="InterPro" id="IPR025307">
    <property type="entry name" value="FIIND_dom"/>
</dbReference>
<dbReference type="GO" id="GO:0006954">
    <property type="term" value="P:inflammatory response"/>
    <property type="evidence" value="ECO:0007669"/>
    <property type="project" value="UniProtKB-KW"/>
</dbReference>
<evidence type="ECO:0000256" key="2">
    <source>
        <dbReference type="ARBA" id="ARBA00022490"/>
    </source>
</evidence>
<dbReference type="InterPro" id="IPR011029">
    <property type="entry name" value="DEATH-like_dom_sf"/>
</dbReference>
<dbReference type="Gene3D" id="1.10.533.10">
    <property type="entry name" value="Death Domain, Fas"/>
    <property type="match status" value="1"/>
</dbReference>
<evidence type="ECO:0000256" key="3">
    <source>
        <dbReference type="ARBA" id="ARBA00022588"/>
    </source>
</evidence>
<evidence type="ECO:0000256" key="1">
    <source>
        <dbReference type="ARBA" id="ARBA00004514"/>
    </source>
</evidence>
<proteinExistence type="predicted"/>
<comment type="subcellular location">
    <subcellularLocation>
        <location evidence="1">Cytoplasm</location>
        <location evidence="1">Cytosol</location>
    </subcellularLocation>
</comment>
<evidence type="ECO:0000256" key="4">
    <source>
        <dbReference type="ARBA" id="ARBA00022859"/>
    </source>
</evidence>
<dbReference type="AlphaFoldDB" id="A0AAV6FNE3"/>
<evidence type="ECO:0000313" key="10">
    <source>
        <dbReference type="Proteomes" id="UP000823561"/>
    </source>
</evidence>
<evidence type="ECO:0008006" key="11">
    <source>
        <dbReference type="Google" id="ProtNLM"/>
    </source>
</evidence>
<dbReference type="PANTHER" id="PTHR46985">
    <property type="entry name" value="NACHT, LRR AND PYD DOMAINS-CONTAINING PROTEIN 1"/>
    <property type="match status" value="1"/>
</dbReference>
<sequence>MGNHADKDNCKPVYEVMQTQVRSTSSIKGGRRMRKNRTDLLDVEVSIKLTEPEGHHSRQGSKKSTASACVEIPISVENQQNVSDEDPESVFHVAHGSIENQETFCRTSCKRTREDSTDLVNVEVSIRLSEPERHHSRQGSKKSATSACVEVENQENVSPRSSERMEAGSTDLLDVDVSITLGETEGCHSRQGSQKSEQSTSRQGSKKTHKVKGIFIRQSFNRRGFKRKTKCAAKVSQKPDTLTVDGNEGNHSCQGSQRSEHEGYLHSVLKWKCNRCADVTNSTNWIKAKPSVSTEEGFPLFVQTCSSGQFECTQTGIRWVCSTDVKIQYRVVNWEVLHGIMESYEPAGPLLNITLLEGELEEIHLTHFLCLGGVKASLHDSVKVLHWQKSGVSLEKCDLTRFHGRVSKPTFSFLGLIIKKFQDFLSLSAHGALVHYCAGVSPLILHTYLMPEEPILLQRVKENSANYCPIPLPRPEEPLRLGTFYQLRTSCFSDITPSEIQFRYPRIVPNFFKVRIEDPKDKFKMELIRVHDRECKWIGEFHKDEYNKSTAKRQVAILENYSPAMIENEAHFIDHHRVTLIERVTCIPPIAEEMLSQGLIHKEKHSNIMAARTSEDRMREIYKCLQSSGTKGKAQFYQILLLKEPHLVKHLNNSHH</sequence>
<name>A0AAV6FNE3_9TELE</name>
<reference evidence="9" key="1">
    <citation type="submission" date="2020-10" db="EMBL/GenBank/DDBJ databases">
        <title>Chromosome-scale genome assembly of the Allis shad, Alosa alosa.</title>
        <authorList>
            <person name="Margot Z."/>
            <person name="Christophe K."/>
            <person name="Cabau C."/>
            <person name="Louis A."/>
            <person name="Berthelot C."/>
            <person name="Parey E."/>
            <person name="Roest Crollius H."/>
            <person name="Montfort J."/>
            <person name="Robinson-Rechavi M."/>
            <person name="Bucao C."/>
            <person name="Bouchez O."/>
            <person name="Gislard M."/>
            <person name="Lluch J."/>
            <person name="Milhes M."/>
            <person name="Lampietro C."/>
            <person name="Lopez Roques C."/>
            <person name="Donnadieu C."/>
            <person name="Braasch I."/>
            <person name="Desvignes T."/>
            <person name="Postlethwait J."/>
            <person name="Bobe J."/>
            <person name="Guiguen Y."/>
        </authorList>
    </citation>
    <scope>NUCLEOTIDE SEQUENCE</scope>
    <source>
        <strain evidence="9">M-15738</strain>
        <tissue evidence="9">Blood</tissue>
    </source>
</reference>
<dbReference type="PANTHER" id="PTHR46985:SF2">
    <property type="entry name" value="APOPTOSIS-ASSOCIATED SPECK-LIKE PROTEIN CONTAINING A CARD"/>
    <property type="match status" value="1"/>
</dbReference>
<keyword evidence="4" id="KW-0391">Immunity</keyword>
<dbReference type="InterPro" id="IPR001315">
    <property type="entry name" value="CARD"/>
</dbReference>
<dbReference type="CDD" id="cd08330">
    <property type="entry name" value="CARD_ASC_NALP1"/>
    <property type="match status" value="1"/>
</dbReference>
<dbReference type="InterPro" id="IPR051249">
    <property type="entry name" value="NLRP_Inflammasome"/>
</dbReference>
<dbReference type="GO" id="GO:0005829">
    <property type="term" value="C:cytosol"/>
    <property type="evidence" value="ECO:0007669"/>
    <property type="project" value="UniProtKB-SubCell"/>
</dbReference>
<dbReference type="Proteomes" id="UP000823561">
    <property type="component" value="Chromosome 20"/>
</dbReference>
<keyword evidence="5" id="KW-0395">Inflammatory response</keyword>
<dbReference type="Pfam" id="PF00619">
    <property type="entry name" value="CARD"/>
    <property type="match status" value="1"/>
</dbReference>
<feature type="region of interest" description="Disordered" evidence="6">
    <location>
        <begin position="185"/>
        <end position="210"/>
    </location>
</feature>
<evidence type="ECO:0000256" key="5">
    <source>
        <dbReference type="ARBA" id="ARBA00023198"/>
    </source>
</evidence>
<keyword evidence="10" id="KW-1185">Reference proteome</keyword>
<dbReference type="GO" id="GO:0042981">
    <property type="term" value="P:regulation of apoptotic process"/>
    <property type="evidence" value="ECO:0007669"/>
    <property type="project" value="InterPro"/>
</dbReference>
<gene>
    <name evidence="9" type="ORF">AALO_G00253240</name>
</gene>
<accession>A0AAV6FNE3</accession>
<evidence type="ECO:0000313" key="9">
    <source>
        <dbReference type="EMBL" id="KAG5264388.1"/>
    </source>
</evidence>